<protein>
    <recommendedName>
        <fullName evidence="3">Flagellar hook-length control protein-like C-terminal domain-containing protein</fullName>
    </recommendedName>
</protein>
<dbReference type="Proteomes" id="UP000761411">
    <property type="component" value="Unassembled WGS sequence"/>
</dbReference>
<organism evidence="1 2">
    <name type="scientific">Mesobacillus boroniphilus</name>
    <dbReference type="NCBI Taxonomy" id="308892"/>
    <lineage>
        <taxon>Bacteria</taxon>
        <taxon>Bacillati</taxon>
        <taxon>Bacillota</taxon>
        <taxon>Bacilli</taxon>
        <taxon>Bacillales</taxon>
        <taxon>Bacillaceae</taxon>
        <taxon>Mesobacillus</taxon>
    </lineage>
</organism>
<dbReference type="EMBL" id="QTKX01000001">
    <property type="protein sequence ID" value="MBS8263442.1"/>
    <property type="molecule type" value="Genomic_DNA"/>
</dbReference>
<name>A0A944CIS4_9BACI</name>
<dbReference type="RefSeq" id="WP_213366883.1">
    <property type="nucleotide sequence ID" value="NZ_QTKX01000001.1"/>
</dbReference>
<evidence type="ECO:0000313" key="1">
    <source>
        <dbReference type="EMBL" id="MBS8263442.1"/>
    </source>
</evidence>
<evidence type="ECO:0008006" key="3">
    <source>
        <dbReference type="Google" id="ProtNLM"/>
    </source>
</evidence>
<sequence length="620" mass="68316">METGALQGLFNQKTTQQIKTAEFRPGQIINGKILKLYPEQVAEVQIGNQKMIAQLEAPLSANERYWFQVQPGEGKVHLKVIGSGTEDKVQLGSLAKILGEFSMQPTKENLELVRFFIKEQLPVNRELLKQASEWLSMVDSRSAGQDALKMILTRGIPVTQTAFEALYTTTKEQSLVLLMEKLEKALDPSSNSNAGASLKKLLNELLPSNKITTSEAALNNLTAIWLKRDGQESQAALDLLKQFGAITSKGSESIVLQQMMAKLQHLGTVGEELPEGLNIAKKLITLIGNGDSSTARQVISSFIPEKTFPANELVESLKLLFYRTAGKEAEVQQGLQAFKLLMSIASDGESLSTLLGEKDTWRQAGLELLKAVGQPQPLPGNLTSLHAQLLSEAVGKADQPALLQEAGDALLTDIRIKRFLSALGLSYEQQLGEVLKDGEIGKAQVSETLKSLVLRLLNENPPPAVKEASELLLNKLTGFQLLSQEAGPIQQLVVQIPFVLGGGTNELTMQWSGKKTEDGKIDADFCRVLFYLKLEHLNDVIVDMQVQNRVMSVQIFNENPTLRKMAEQMTPVLKRKLAEIDYHLSSVHFHVPGQSQSGRNQRTLADLYSQKEYSGVDIKI</sequence>
<comment type="caution">
    <text evidence="1">The sequence shown here is derived from an EMBL/GenBank/DDBJ whole genome shotgun (WGS) entry which is preliminary data.</text>
</comment>
<gene>
    <name evidence="1" type="ORF">DYI25_03185</name>
</gene>
<dbReference type="AlphaFoldDB" id="A0A944CIS4"/>
<accession>A0A944CIS4</accession>
<dbReference type="InterPro" id="IPR038610">
    <property type="entry name" value="FliK-like_C_sf"/>
</dbReference>
<dbReference type="Gene3D" id="3.30.750.140">
    <property type="match status" value="1"/>
</dbReference>
<reference evidence="1 2" key="1">
    <citation type="journal article" date="2021" name="Microorganisms">
        <title>Bacterial Dimethylsulfoniopropionate Biosynthesis in the East China Sea.</title>
        <authorList>
            <person name="Liu J."/>
            <person name="Zhang Y."/>
            <person name="Liu J."/>
            <person name="Zhong H."/>
            <person name="Williams B.T."/>
            <person name="Zheng Y."/>
            <person name="Curson A.R.J."/>
            <person name="Sun C."/>
            <person name="Sun H."/>
            <person name="Song D."/>
            <person name="Wagner Mackenzie B."/>
            <person name="Bermejo Martinez A."/>
            <person name="Todd J.D."/>
            <person name="Zhang X.H."/>
        </authorList>
    </citation>
    <scope>NUCLEOTIDE SEQUENCE [LARGE SCALE GENOMIC DNA]</scope>
    <source>
        <strain evidence="1 2">ESS08</strain>
    </source>
</reference>
<proteinExistence type="predicted"/>
<evidence type="ECO:0000313" key="2">
    <source>
        <dbReference type="Proteomes" id="UP000761411"/>
    </source>
</evidence>
<keyword evidence="2" id="KW-1185">Reference proteome</keyword>